<accession>A0A8S1BJY6</accession>
<reference evidence="1 2" key="1">
    <citation type="submission" date="2020-04" db="EMBL/GenBank/DDBJ databases">
        <authorList>
            <person name="Wallbank WR R."/>
            <person name="Pardo Diaz C."/>
            <person name="Kozak K."/>
            <person name="Martin S."/>
            <person name="Jiggins C."/>
            <person name="Moest M."/>
            <person name="Warren A I."/>
            <person name="Byers J.R.P. K."/>
            <person name="Montejo-Kovacevich G."/>
            <person name="Yen C E."/>
        </authorList>
    </citation>
    <scope>NUCLEOTIDE SEQUENCE [LARGE SCALE GENOMIC DNA]</scope>
</reference>
<organism evidence="1 2">
    <name type="scientific">Arctia plantaginis</name>
    <name type="common">Wood tiger moth</name>
    <name type="synonym">Phalaena plantaginis</name>
    <dbReference type="NCBI Taxonomy" id="874455"/>
    <lineage>
        <taxon>Eukaryota</taxon>
        <taxon>Metazoa</taxon>
        <taxon>Ecdysozoa</taxon>
        <taxon>Arthropoda</taxon>
        <taxon>Hexapoda</taxon>
        <taxon>Insecta</taxon>
        <taxon>Pterygota</taxon>
        <taxon>Neoptera</taxon>
        <taxon>Endopterygota</taxon>
        <taxon>Lepidoptera</taxon>
        <taxon>Glossata</taxon>
        <taxon>Ditrysia</taxon>
        <taxon>Noctuoidea</taxon>
        <taxon>Erebidae</taxon>
        <taxon>Arctiinae</taxon>
        <taxon>Arctia</taxon>
    </lineage>
</organism>
<protein>
    <submittedName>
        <fullName evidence="1">Uncharacterized protein</fullName>
    </submittedName>
</protein>
<evidence type="ECO:0000313" key="2">
    <source>
        <dbReference type="Proteomes" id="UP000494106"/>
    </source>
</evidence>
<keyword evidence="2" id="KW-1185">Reference proteome</keyword>
<gene>
    <name evidence="1" type="ORF">APLA_LOCUS15992</name>
</gene>
<name>A0A8S1BJY6_ARCPL</name>
<dbReference type="EMBL" id="CADEBC010000591">
    <property type="protein sequence ID" value="CAB3257459.1"/>
    <property type="molecule type" value="Genomic_DNA"/>
</dbReference>
<sequence>MTTPGETLDLSGISAVLTGQKPLEQYDSDDAGVVAKQISKKNPTTVEPESVEDCYPEGYDPDCVTYSPCSPLICHDLTHFDLLNTIILNSEDPLANSLLQTLRECVKLMLHNLITKLQT</sequence>
<dbReference type="AlphaFoldDB" id="A0A8S1BJY6"/>
<proteinExistence type="predicted"/>
<dbReference type="OrthoDB" id="10635648at2759"/>
<dbReference type="Proteomes" id="UP000494106">
    <property type="component" value="Unassembled WGS sequence"/>
</dbReference>
<comment type="caution">
    <text evidence="1">The sequence shown here is derived from an EMBL/GenBank/DDBJ whole genome shotgun (WGS) entry which is preliminary data.</text>
</comment>
<evidence type="ECO:0000313" key="1">
    <source>
        <dbReference type="EMBL" id="CAB3257459.1"/>
    </source>
</evidence>